<dbReference type="SUPFAM" id="SSF57756">
    <property type="entry name" value="Retrovirus zinc finger-like domains"/>
    <property type="match status" value="1"/>
</dbReference>
<proteinExistence type="predicted"/>
<evidence type="ECO:0000256" key="1">
    <source>
        <dbReference type="SAM" id="MobiDB-lite"/>
    </source>
</evidence>
<dbReference type="EMBL" id="VYXF01000122">
    <property type="protein sequence ID" value="NWS23478.1"/>
    <property type="molecule type" value="Genomic_DNA"/>
</dbReference>
<dbReference type="Pfam" id="PF00098">
    <property type="entry name" value="zf-CCHC"/>
    <property type="match status" value="1"/>
</dbReference>
<feature type="region of interest" description="Disordered" evidence="1">
    <location>
        <begin position="73"/>
        <end position="118"/>
    </location>
</feature>
<name>A0A7K5DSQ0_POLCE</name>
<dbReference type="InterPro" id="IPR001878">
    <property type="entry name" value="Znf_CCHC"/>
</dbReference>
<organism evidence="3 4">
    <name type="scientific">Polioptila caerulea</name>
    <name type="common">Blue-grey gnatcatcher</name>
    <dbReference type="NCBI Taxonomy" id="66707"/>
    <lineage>
        <taxon>Eukaryota</taxon>
        <taxon>Metazoa</taxon>
        <taxon>Chordata</taxon>
        <taxon>Craniata</taxon>
        <taxon>Vertebrata</taxon>
        <taxon>Euteleostomi</taxon>
        <taxon>Archelosauria</taxon>
        <taxon>Archosauria</taxon>
        <taxon>Dinosauria</taxon>
        <taxon>Saurischia</taxon>
        <taxon>Theropoda</taxon>
        <taxon>Coelurosauria</taxon>
        <taxon>Aves</taxon>
        <taxon>Neognathae</taxon>
        <taxon>Neoaves</taxon>
        <taxon>Telluraves</taxon>
        <taxon>Australaves</taxon>
        <taxon>Passeriformes</taxon>
        <taxon>Certhiidae</taxon>
        <taxon>Polioptilinae</taxon>
        <taxon>Polioptila</taxon>
    </lineage>
</organism>
<evidence type="ECO:0000259" key="2">
    <source>
        <dbReference type="Pfam" id="PF00098"/>
    </source>
</evidence>
<evidence type="ECO:0000313" key="3">
    <source>
        <dbReference type="EMBL" id="NWS23478.1"/>
    </source>
</evidence>
<feature type="non-terminal residue" evidence="3">
    <location>
        <position position="1"/>
    </location>
</feature>
<feature type="compositionally biased region" description="Low complexity" evidence="1">
    <location>
        <begin position="83"/>
        <end position="100"/>
    </location>
</feature>
<comment type="caution">
    <text evidence="3">The sequence shown here is derived from an EMBL/GenBank/DDBJ whole genome shotgun (WGS) entry which is preliminary data.</text>
</comment>
<reference evidence="3 4" key="1">
    <citation type="submission" date="2019-09" db="EMBL/GenBank/DDBJ databases">
        <title>Bird 10,000 Genomes (B10K) Project - Family phase.</title>
        <authorList>
            <person name="Zhang G."/>
        </authorList>
    </citation>
    <scope>NUCLEOTIDE SEQUENCE [LARGE SCALE GENOMIC DNA]</scope>
    <source>
        <strain evidence="3">B10K-DU-001-66</strain>
        <tissue evidence="3">Muscle</tissue>
    </source>
</reference>
<dbReference type="InterPro" id="IPR036875">
    <property type="entry name" value="Znf_CCHC_sf"/>
</dbReference>
<dbReference type="Proteomes" id="UP000573697">
    <property type="component" value="Unassembled WGS sequence"/>
</dbReference>
<feature type="non-terminal residue" evidence="3">
    <location>
        <position position="118"/>
    </location>
</feature>
<sequence>MAAALAAMRGSSENSRVCFHCGKPGHFKRNSFASKGTKSQTTPVCSRCRKGQHSVNQYCSEFDSQGRLIQGNPRQSAERCCAQTQIPQPSQQTSSLQMPAPQMPPPHKPHGGSSQIYA</sequence>
<dbReference type="AlphaFoldDB" id="A0A7K5DSQ0"/>
<protein>
    <submittedName>
        <fullName evidence="3">GAK6 protein</fullName>
    </submittedName>
</protein>
<evidence type="ECO:0000313" key="4">
    <source>
        <dbReference type="Proteomes" id="UP000573697"/>
    </source>
</evidence>
<accession>A0A7K5DSQ0</accession>
<dbReference type="Gene3D" id="4.10.60.10">
    <property type="entry name" value="Zinc finger, CCHC-type"/>
    <property type="match status" value="1"/>
</dbReference>
<dbReference type="GO" id="GO:0003676">
    <property type="term" value="F:nucleic acid binding"/>
    <property type="evidence" value="ECO:0007669"/>
    <property type="project" value="InterPro"/>
</dbReference>
<feature type="domain" description="CCHC-type" evidence="2">
    <location>
        <begin position="16"/>
        <end position="30"/>
    </location>
</feature>
<gene>
    <name evidence="3" type="primary">Ervk6_0</name>
    <name evidence="3" type="ORF">POLCAE_R15057</name>
</gene>
<keyword evidence="4" id="KW-1185">Reference proteome</keyword>
<dbReference type="GO" id="GO:0008270">
    <property type="term" value="F:zinc ion binding"/>
    <property type="evidence" value="ECO:0007669"/>
    <property type="project" value="InterPro"/>
</dbReference>